<comment type="caution">
    <text evidence="1">The sequence shown here is derived from an EMBL/GenBank/DDBJ whole genome shotgun (WGS) entry which is preliminary data.</text>
</comment>
<protein>
    <submittedName>
        <fullName evidence="1">Type 4b pilus protein PilO2</fullName>
    </submittedName>
</protein>
<keyword evidence="2" id="KW-1185">Reference proteome</keyword>
<organism evidence="1 2">
    <name type="scientific">Asaia spathodeae</name>
    <dbReference type="NCBI Taxonomy" id="657016"/>
    <lineage>
        <taxon>Bacteria</taxon>
        <taxon>Pseudomonadati</taxon>
        <taxon>Pseudomonadota</taxon>
        <taxon>Alphaproteobacteria</taxon>
        <taxon>Acetobacterales</taxon>
        <taxon>Acetobacteraceae</taxon>
        <taxon>Asaia</taxon>
    </lineage>
</organism>
<dbReference type="RefSeq" id="WP_267312075.1">
    <property type="nucleotide sequence ID" value="NZ_JABXXU010000010.1"/>
</dbReference>
<sequence>MSIDLRTDDGHHWVLDATWIIVPRKPSHAALRNQARALEATHYGIFGNKPYSIGFFNFRQYGDKRKTANPLAPVLAQTLGPNVYAEFTLDDGSVWYLATDGEGQLKAGTDRVISIDNRDAIRKRYDEERFSDRRYVDSAGLEKLIAPLSEVNVNLYSASLTSHWKPVAAGLSAVLLCAAGTHIIQVHNERVRQEEARKALALARLRAEQERRLHLPVATSVWVQACMITAMRQRIFQDGWTQTSWTCSGDTLNIEWARTGGTVGSAPAGTIAQDGETIKQAVHLPPLKSAPTALQGTGGVKQLVAFLQLLGVRPQVSIAMNPGPPPGLNGGPYPDPIAANTLTRVEWTLTSDPRSAFWSKVPGLTIQTLHHVNRVAGGNVSDATAYSFDFSATVSEPVSFPAPN</sequence>
<gene>
    <name evidence="1" type="primary">pilO2</name>
    <name evidence="1" type="ORF">HW542_15115</name>
</gene>
<evidence type="ECO:0000313" key="2">
    <source>
        <dbReference type="Proteomes" id="UP001516351"/>
    </source>
</evidence>
<evidence type="ECO:0000313" key="1">
    <source>
        <dbReference type="EMBL" id="NVN48128.1"/>
    </source>
</evidence>
<accession>A0ABX2P840</accession>
<dbReference type="Pfam" id="PF06864">
    <property type="entry name" value="PAP_PilO"/>
    <property type="match status" value="1"/>
</dbReference>
<reference evidence="1 2" key="1">
    <citation type="submission" date="2020-06" db="EMBL/GenBank/DDBJ databases">
        <title>Synonyms of Asaia species.</title>
        <authorList>
            <person name="Sombolestani A."/>
        </authorList>
    </citation>
    <scope>NUCLEOTIDE SEQUENCE [LARGE SCALE GENOMIC DNA]</scope>
    <source>
        <strain evidence="1 2">LMG 27047</strain>
    </source>
</reference>
<dbReference type="InterPro" id="IPR009663">
    <property type="entry name" value="PAP_PilO"/>
</dbReference>
<dbReference type="Proteomes" id="UP001516351">
    <property type="component" value="Unassembled WGS sequence"/>
</dbReference>
<proteinExistence type="predicted"/>
<name>A0ABX2P840_9PROT</name>
<dbReference type="EMBL" id="JABXXV010000010">
    <property type="protein sequence ID" value="NVN48128.1"/>
    <property type="molecule type" value="Genomic_DNA"/>
</dbReference>